<dbReference type="EMBL" id="BLXX01000002">
    <property type="protein sequence ID" value="GFO58425.1"/>
    <property type="molecule type" value="Genomic_DNA"/>
</dbReference>
<comment type="caution">
    <text evidence="2">The sequence shown here is derived from an EMBL/GenBank/DDBJ whole genome shotgun (WGS) entry which is preliminary data.</text>
</comment>
<evidence type="ECO:0008006" key="4">
    <source>
        <dbReference type="Google" id="ProtNLM"/>
    </source>
</evidence>
<keyword evidence="3" id="KW-1185">Reference proteome</keyword>
<dbReference type="RefSeq" id="WP_183353293.1">
    <property type="nucleotide sequence ID" value="NZ_BLXX01000002.1"/>
</dbReference>
<keyword evidence="1" id="KW-0732">Signal</keyword>
<organism evidence="2 3">
    <name type="scientific">Geomonas silvestris</name>
    <dbReference type="NCBI Taxonomy" id="2740184"/>
    <lineage>
        <taxon>Bacteria</taxon>
        <taxon>Pseudomonadati</taxon>
        <taxon>Thermodesulfobacteriota</taxon>
        <taxon>Desulfuromonadia</taxon>
        <taxon>Geobacterales</taxon>
        <taxon>Geobacteraceae</taxon>
        <taxon>Geomonas</taxon>
    </lineage>
</organism>
<evidence type="ECO:0000313" key="3">
    <source>
        <dbReference type="Proteomes" id="UP000556026"/>
    </source>
</evidence>
<reference evidence="3" key="1">
    <citation type="submission" date="2020-06" db="EMBL/GenBank/DDBJ databases">
        <title>Draft genomic sequence of Geomonas sp. Red330.</title>
        <authorList>
            <person name="Itoh H."/>
            <person name="Zhenxing X."/>
            <person name="Ushijima N."/>
            <person name="Masuda Y."/>
            <person name="Shiratori Y."/>
            <person name="Senoo K."/>
        </authorList>
    </citation>
    <scope>NUCLEOTIDE SEQUENCE [LARGE SCALE GENOMIC DNA]</scope>
    <source>
        <strain evidence="3">Red330</strain>
    </source>
</reference>
<evidence type="ECO:0000256" key="1">
    <source>
        <dbReference type="SAM" id="SignalP"/>
    </source>
</evidence>
<proteinExistence type="predicted"/>
<accession>A0A6V8MEK1</accession>
<protein>
    <recommendedName>
        <fullName evidence="4">Lipoprotein</fullName>
    </recommendedName>
</protein>
<evidence type="ECO:0000313" key="2">
    <source>
        <dbReference type="EMBL" id="GFO58425.1"/>
    </source>
</evidence>
<gene>
    <name evidence="2" type="ORF">GMST_07500</name>
</gene>
<feature type="signal peptide" evidence="1">
    <location>
        <begin position="1"/>
        <end position="32"/>
    </location>
</feature>
<dbReference type="Proteomes" id="UP000556026">
    <property type="component" value="Unassembled WGS sequence"/>
</dbReference>
<name>A0A6V8MEK1_9BACT</name>
<sequence length="124" mass="13277">MLKFVPLKSLTWLLLVAVLSLALGTLCRPAHADTGVSEGAAKLVQVQSGSAQDCPCAPLDHGHDHDGDGDGDTCDNCASCGCHASVFNTHLLPVRIPWLTIAGWREPFRFLPEVYLSLFVPPQA</sequence>
<dbReference type="AlphaFoldDB" id="A0A6V8MEK1"/>
<feature type="chain" id="PRO_5028482976" description="Lipoprotein" evidence="1">
    <location>
        <begin position="33"/>
        <end position="124"/>
    </location>
</feature>